<keyword evidence="1" id="KW-1133">Transmembrane helix</keyword>
<keyword evidence="1" id="KW-0472">Membrane</keyword>
<feature type="transmembrane region" description="Helical" evidence="1">
    <location>
        <begin position="14"/>
        <end position="34"/>
    </location>
</feature>
<dbReference type="EMBL" id="JAHESF010000037">
    <property type="protein sequence ID" value="MBT1700271.1"/>
    <property type="molecule type" value="Genomic_DNA"/>
</dbReference>
<keyword evidence="1" id="KW-0812">Transmembrane</keyword>
<name>A0AAP2DPV2_9BACT</name>
<gene>
    <name evidence="2" type="ORF">KK083_25515</name>
</gene>
<accession>A0AAP2DPV2</accession>
<comment type="caution">
    <text evidence="2">The sequence shown here is derived from an EMBL/GenBank/DDBJ whole genome shotgun (WGS) entry which is preliminary data.</text>
</comment>
<organism evidence="2 3">
    <name type="scientific">Chryseosolibacter histidini</name>
    <dbReference type="NCBI Taxonomy" id="2782349"/>
    <lineage>
        <taxon>Bacteria</taxon>
        <taxon>Pseudomonadati</taxon>
        <taxon>Bacteroidota</taxon>
        <taxon>Cytophagia</taxon>
        <taxon>Cytophagales</taxon>
        <taxon>Chryseotaleaceae</taxon>
        <taxon>Chryseosolibacter</taxon>
    </lineage>
</organism>
<feature type="transmembrane region" description="Helical" evidence="1">
    <location>
        <begin position="46"/>
        <end position="70"/>
    </location>
</feature>
<keyword evidence="3" id="KW-1185">Reference proteome</keyword>
<sequence>MNEPAFTFVAVKSLLIWVWTNIIAAVSYCLYMLATGGREPLSTLAMFGVTLLVGLLFSFTANIFLVPALYLLNMFHNKWYRLAYSIGIVLFVCWMVVLFFTQYFNVPMNERTEIIVFLSPYIIGAEISFIVVARKLIFGDLAPIPSSTNPSEKI</sequence>
<reference evidence="2 3" key="1">
    <citation type="submission" date="2021-05" db="EMBL/GenBank/DDBJ databases">
        <title>A Polyphasic approach of four new species of the genus Ohtaekwangia: Ohtaekwangia histidinii sp. nov., Ohtaekwangia cretensis sp. nov., Ohtaekwangia indiensis sp. nov., Ohtaekwangia reichenbachii sp. nov. from diverse environment.</title>
        <authorList>
            <person name="Octaviana S."/>
        </authorList>
    </citation>
    <scope>NUCLEOTIDE SEQUENCE [LARGE SCALE GENOMIC DNA]</scope>
    <source>
        <strain evidence="2 3">PWU4</strain>
    </source>
</reference>
<feature type="transmembrane region" description="Helical" evidence="1">
    <location>
        <begin position="114"/>
        <end position="133"/>
    </location>
</feature>
<proteinExistence type="predicted"/>
<evidence type="ECO:0000313" key="3">
    <source>
        <dbReference type="Proteomes" id="UP001319200"/>
    </source>
</evidence>
<evidence type="ECO:0000256" key="1">
    <source>
        <dbReference type="SAM" id="Phobius"/>
    </source>
</evidence>
<dbReference type="Proteomes" id="UP001319200">
    <property type="component" value="Unassembled WGS sequence"/>
</dbReference>
<protein>
    <submittedName>
        <fullName evidence="2">Uncharacterized protein</fullName>
    </submittedName>
</protein>
<dbReference type="AlphaFoldDB" id="A0AAP2DPV2"/>
<feature type="transmembrane region" description="Helical" evidence="1">
    <location>
        <begin position="82"/>
        <end position="102"/>
    </location>
</feature>
<evidence type="ECO:0000313" key="2">
    <source>
        <dbReference type="EMBL" id="MBT1700271.1"/>
    </source>
</evidence>
<dbReference type="RefSeq" id="WP_254168760.1">
    <property type="nucleotide sequence ID" value="NZ_JAHESF010000037.1"/>
</dbReference>